<sequence>MLLIKSLVLASVAVTATAQLTAPEVMKELADITKNSTEVTTVANGINGPAEAFATALTLRDGLKGVLTLTTKSAQDFSARKPLLKSRQDVPKECEGLTDLELKECIENLLPSSEGTPLARQAEIPLECEGLVDLELQECLDGVLPSSGTTPPARRQATVFSDEEQQDVCDAFDYYVTVTQALTASVTRKKQLLSQTPHLGTIGDILRGLEDAADVLAFGLIELVPNCSIDATADQKKLSKALGAATKAFHS</sequence>
<evidence type="ECO:0000313" key="3">
    <source>
        <dbReference type="Proteomes" id="UP000237631"/>
    </source>
</evidence>
<accession>A0A2S6C0N7</accession>
<feature type="chain" id="PRO_5015598687" evidence="1">
    <location>
        <begin position="19"/>
        <end position="251"/>
    </location>
</feature>
<reference evidence="3" key="1">
    <citation type="journal article" date="2017" name="bioRxiv">
        <title>Conservation of a gene cluster reveals novel cercosporin biosynthetic mechanisms and extends production to the genus Colletotrichum.</title>
        <authorList>
            <person name="de Jonge R."/>
            <person name="Ebert M.K."/>
            <person name="Huitt-Roehl C.R."/>
            <person name="Pal P."/>
            <person name="Suttle J.C."/>
            <person name="Spanner R.E."/>
            <person name="Neubauer J.D."/>
            <person name="Jurick W.M.II."/>
            <person name="Stott K.A."/>
            <person name="Secor G.A."/>
            <person name="Thomma B.P.H.J."/>
            <person name="Van de Peer Y."/>
            <person name="Townsend C.A."/>
            <person name="Bolton M.D."/>
        </authorList>
    </citation>
    <scope>NUCLEOTIDE SEQUENCE [LARGE SCALE GENOMIC DNA]</scope>
    <source>
        <strain evidence="3">CBS538.71</strain>
    </source>
</reference>
<organism evidence="2 3">
    <name type="scientific">Cercospora berteroae</name>
    <dbReference type="NCBI Taxonomy" id="357750"/>
    <lineage>
        <taxon>Eukaryota</taxon>
        <taxon>Fungi</taxon>
        <taxon>Dikarya</taxon>
        <taxon>Ascomycota</taxon>
        <taxon>Pezizomycotina</taxon>
        <taxon>Dothideomycetes</taxon>
        <taxon>Dothideomycetidae</taxon>
        <taxon>Mycosphaerellales</taxon>
        <taxon>Mycosphaerellaceae</taxon>
        <taxon>Cercospora</taxon>
    </lineage>
</organism>
<dbReference type="Proteomes" id="UP000237631">
    <property type="component" value="Unassembled WGS sequence"/>
</dbReference>
<dbReference type="AlphaFoldDB" id="A0A2S6C0N7"/>
<keyword evidence="3" id="KW-1185">Reference proteome</keyword>
<evidence type="ECO:0000256" key="1">
    <source>
        <dbReference type="SAM" id="SignalP"/>
    </source>
</evidence>
<dbReference type="OrthoDB" id="5089392at2759"/>
<gene>
    <name evidence="2" type="ORF">CBER1_11950</name>
</gene>
<name>A0A2S6C0N7_9PEZI</name>
<comment type="caution">
    <text evidence="2">The sequence shown here is derived from an EMBL/GenBank/DDBJ whole genome shotgun (WGS) entry which is preliminary data.</text>
</comment>
<dbReference type="EMBL" id="PNEN01001516">
    <property type="protein sequence ID" value="PPJ53269.1"/>
    <property type="molecule type" value="Genomic_DNA"/>
</dbReference>
<feature type="signal peptide" evidence="1">
    <location>
        <begin position="1"/>
        <end position="18"/>
    </location>
</feature>
<evidence type="ECO:0000313" key="2">
    <source>
        <dbReference type="EMBL" id="PPJ53269.1"/>
    </source>
</evidence>
<protein>
    <submittedName>
        <fullName evidence="2">Uncharacterized protein</fullName>
    </submittedName>
</protein>
<keyword evidence="1" id="KW-0732">Signal</keyword>
<proteinExistence type="predicted"/>